<evidence type="ECO:0000313" key="4">
    <source>
        <dbReference type="Proteomes" id="UP001172155"/>
    </source>
</evidence>
<evidence type="ECO:0000256" key="1">
    <source>
        <dbReference type="SAM" id="MobiDB-lite"/>
    </source>
</evidence>
<feature type="region of interest" description="Disordered" evidence="1">
    <location>
        <begin position="173"/>
        <end position="200"/>
    </location>
</feature>
<reference evidence="3" key="1">
    <citation type="submission" date="2023-06" db="EMBL/GenBank/DDBJ databases">
        <title>Genome-scale phylogeny and comparative genomics of the fungal order Sordariales.</title>
        <authorList>
            <consortium name="Lawrence Berkeley National Laboratory"/>
            <person name="Hensen N."/>
            <person name="Bonometti L."/>
            <person name="Westerberg I."/>
            <person name="Brannstrom I.O."/>
            <person name="Guillou S."/>
            <person name="Cros-Aarteil S."/>
            <person name="Calhoun S."/>
            <person name="Haridas S."/>
            <person name="Kuo A."/>
            <person name="Mondo S."/>
            <person name="Pangilinan J."/>
            <person name="Riley R."/>
            <person name="LaButti K."/>
            <person name="Andreopoulos B."/>
            <person name="Lipzen A."/>
            <person name="Chen C."/>
            <person name="Yanf M."/>
            <person name="Daum C."/>
            <person name="Ng V."/>
            <person name="Clum A."/>
            <person name="Steindorff A."/>
            <person name="Ohm R."/>
            <person name="Martin F."/>
            <person name="Silar P."/>
            <person name="Natvig D."/>
            <person name="Lalanne C."/>
            <person name="Gautier V."/>
            <person name="Ament-velasquez S.L."/>
            <person name="Kruys A."/>
            <person name="Hutchinson M.I."/>
            <person name="Powell A.J."/>
            <person name="Barry K."/>
            <person name="Miller A.N."/>
            <person name="Grigoriev I.V."/>
            <person name="Debuchy R."/>
            <person name="Gladieux P."/>
            <person name="Thoren M.H."/>
            <person name="Johannesson H."/>
        </authorList>
    </citation>
    <scope>NUCLEOTIDE SEQUENCE</scope>
    <source>
        <strain evidence="3">SMH3187-1</strain>
    </source>
</reference>
<name>A0AA40EX25_9PEZI</name>
<keyword evidence="4" id="KW-1185">Reference proteome</keyword>
<proteinExistence type="predicted"/>
<dbReference type="AlphaFoldDB" id="A0AA40EX25"/>
<organism evidence="3 4">
    <name type="scientific">Schizothecium vesticola</name>
    <dbReference type="NCBI Taxonomy" id="314040"/>
    <lineage>
        <taxon>Eukaryota</taxon>
        <taxon>Fungi</taxon>
        <taxon>Dikarya</taxon>
        <taxon>Ascomycota</taxon>
        <taxon>Pezizomycotina</taxon>
        <taxon>Sordariomycetes</taxon>
        <taxon>Sordariomycetidae</taxon>
        <taxon>Sordariales</taxon>
        <taxon>Schizotheciaceae</taxon>
        <taxon>Schizothecium</taxon>
    </lineage>
</organism>
<evidence type="ECO:0000259" key="2">
    <source>
        <dbReference type="Pfam" id="PF14420"/>
    </source>
</evidence>
<dbReference type="Pfam" id="PF14420">
    <property type="entry name" value="Clr5"/>
    <property type="match status" value="1"/>
</dbReference>
<accession>A0AA40EX25</accession>
<dbReference type="PANTHER" id="PTHR38788:SF3">
    <property type="entry name" value="CLR5 DOMAIN-CONTAINING PROTEIN"/>
    <property type="match status" value="1"/>
</dbReference>
<dbReference type="InterPro" id="IPR025676">
    <property type="entry name" value="Clr5_dom"/>
</dbReference>
<evidence type="ECO:0000313" key="3">
    <source>
        <dbReference type="EMBL" id="KAK0746991.1"/>
    </source>
</evidence>
<comment type="caution">
    <text evidence="3">The sequence shown here is derived from an EMBL/GenBank/DDBJ whole genome shotgun (WGS) entry which is preliminary data.</text>
</comment>
<dbReference type="EMBL" id="JAUKUD010000004">
    <property type="protein sequence ID" value="KAK0746991.1"/>
    <property type="molecule type" value="Genomic_DNA"/>
</dbReference>
<dbReference type="PANTHER" id="PTHR38788">
    <property type="entry name" value="CLR5 DOMAIN-CONTAINING PROTEIN"/>
    <property type="match status" value="1"/>
</dbReference>
<dbReference type="Proteomes" id="UP001172155">
    <property type="component" value="Unassembled WGS sequence"/>
</dbReference>
<feature type="domain" description="Clr5" evidence="2">
    <location>
        <begin position="121"/>
        <end position="173"/>
    </location>
</feature>
<gene>
    <name evidence="3" type="ORF">B0T18DRAFT_429845</name>
</gene>
<sequence>MRAAYGTFLSPASAQLLPSGRGGRVWTRTMLTQSSSDSGDEEMTETRAVLWEVIHLHRGSLPDTARADVNFLAAMVAVLGERSFALRSHTSAVTMTPEPPAVPYTTVPAIRKSKHDSYAKVDDWDAHRQTIARLYLDEEMTLKDVKAYMEDNHAFFATEKMYKMRLKKWSLSKSTNSSRPTPTHLRQRHGRAAPPSSSHPVSWPAITRYLTHHPTTLAYMDGAFDSSLWQYSPHARCYLGARAGYVGMHRVSSWTSDIWSAVDACRRQPTPGSAAEVVGVVNSQMDHLTVMIREQDASLFPQMLRACLWLWEWDAAVYRVVAGFVGDMCEVQLGGGIR</sequence>
<protein>
    <submittedName>
        <fullName evidence="3">Clr5 domain-containing protein</fullName>
    </submittedName>
</protein>